<dbReference type="RefSeq" id="XP_003144603.1">
    <property type="nucleotide sequence ID" value="XM_003144555.1"/>
</dbReference>
<dbReference type="CTD" id="9946458"/>
<name>A0A1S0TSW2_LOALO</name>
<evidence type="ECO:0000313" key="1">
    <source>
        <dbReference type="EMBL" id="EFO19466.1"/>
    </source>
</evidence>
<organism evidence="1">
    <name type="scientific">Loa loa</name>
    <name type="common">Eye worm</name>
    <name type="synonym">Filaria loa</name>
    <dbReference type="NCBI Taxonomy" id="7209"/>
    <lineage>
        <taxon>Eukaryota</taxon>
        <taxon>Metazoa</taxon>
        <taxon>Ecdysozoa</taxon>
        <taxon>Nematoda</taxon>
        <taxon>Chromadorea</taxon>
        <taxon>Rhabditida</taxon>
        <taxon>Spirurina</taxon>
        <taxon>Spiruromorpha</taxon>
        <taxon>Filarioidea</taxon>
        <taxon>Onchocercidae</taxon>
        <taxon>Loa</taxon>
    </lineage>
</organism>
<gene>
    <name evidence="1" type="ORF">LOAG_09026</name>
</gene>
<sequence length="191" mass="22329">MDEDIRIATGRRGTKRQMIRCTGSHRPNLACRRFRRLSLEIDPGDDNLARQHPDKGGLIKAHLHPPFSIRLANRGKRAPSDTIQQRQIDKDIHLPPKKIRTMLDNVHSEPPQRRPALIAYELSRFNLSVNFVSMKKVGSNNFVLLRKTQNQKSPFWSWLDVESLKIAWMHSRSKHWHFIDYVLVFRTGVHD</sequence>
<dbReference type="EMBL" id="JH712077">
    <property type="protein sequence ID" value="EFO19466.1"/>
    <property type="molecule type" value="Genomic_DNA"/>
</dbReference>
<feature type="non-terminal residue" evidence="1">
    <location>
        <position position="191"/>
    </location>
</feature>
<reference evidence="1" key="1">
    <citation type="submission" date="2012-04" db="EMBL/GenBank/DDBJ databases">
        <title>The Genome Sequence of Loa loa.</title>
        <authorList>
            <consortium name="The Broad Institute Genome Sequencing Platform"/>
            <consortium name="Broad Institute Genome Sequencing Center for Infectious Disease"/>
            <person name="Nutman T.B."/>
            <person name="Fink D.L."/>
            <person name="Russ C."/>
            <person name="Young S."/>
            <person name="Zeng Q."/>
            <person name="Gargeya S."/>
            <person name="Alvarado L."/>
            <person name="Berlin A."/>
            <person name="Chapman S.B."/>
            <person name="Chen Z."/>
            <person name="Freedman E."/>
            <person name="Gellesch M."/>
            <person name="Goldberg J."/>
            <person name="Griggs A."/>
            <person name="Gujja S."/>
            <person name="Heilman E.R."/>
            <person name="Heiman D."/>
            <person name="Howarth C."/>
            <person name="Mehta T."/>
            <person name="Neiman D."/>
            <person name="Pearson M."/>
            <person name="Roberts A."/>
            <person name="Saif S."/>
            <person name="Shea T."/>
            <person name="Shenoy N."/>
            <person name="Sisk P."/>
            <person name="Stolte C."/>
            <person name="Sykes S."/>
            <person name="White J."/>
            <person name="Yandava C."/>
            <person name="Haas B."/>
            <person name="Henn M.R."/>
            <person name="Nusbaum C."/>
            <person name="Birren B."/>
        </authorList>
    </citation>
    <scope>NUCLEOTIDE SEQUENCE [LARGE SCALE GENOMIC DNA]</scope>
</reference>
<dbReference type="GeneID" id="9946458"/>
<dbReference type="KEGG" id="loa:LOAG_09026"/>
<accession>A0A1S0TSW2</accession>
<dbReference type="OrthoDB" id="410381at2759"/>
<protein>
    <submittedName>
        <fullName evidence="1">Uncharacterized protein</fullName>
    </submittedName>
</protein>
<proteinExistence type="predicted"/>
<dbReference type="AlphaFoldDB" id="A0A1S0TSW2"/>
<dbReference type="InParanoid" id="A0A1S0TSW2"/>